<accession>A0A4U6D0T4</accession>
<evidence type="ECO:0000313" key="3">
    <source>
        <dbReference type="Proteomes" id="UP000304900"/>
    </source>
</evidence>
<dbReference type="Pfam" id="PF17293">
    <property type="entry name" value="Arm-DNA-bind_5"/>
    <property type="match status" value="1"/>
</dbReference>
<name>A0A4U6D0T4_9BACT</name>
<comment type="caution">
    <text evidence="2">The sequence shown here is derived from an EMBL/GenBank/DDBJ whole genome shotgun (WGS) entry which is preliminary data.</text>
</comment>
<proteinExistence type="predicted"/>
<dbReference type="InterPro" id="IPR035386">
    <property type="entry name" value="Arm-DNA-bind_5"/>
</dbReference>
<dbReference type="Proteomes" id="UP000304900">
    <property type="component" value="Unassembled WGS sequence"/>
</dbReference>
<organism evidence="2 3">
    <name type="scientific">Dyadobacter frigoris</name>
    <dbReference type="NCBI Taxonomy" id="2576211"/>
    <lineage>
        <taxon>Bacteria</taxon>
        <taxon>Pseudomonadati</taxon>
        <taxon>Bacteroidota</taxon>
        <taxon>Cytophagia</taxon>
        <taxon>Cytophagales</taxon>
        <taxon>Spirosomataceae</taxon>
        <taxon>Dyadobacter</taxon>
    </lineage>
</organism>
<dbReference type="OrthoDB" id="1098628at2"/>
<reference evidence="2 3" key="1">
    <citation type="submission" date="2019-05" db="EMBL/GenBank/DDBJ databases">
        <title>Dyadobacter AR-3-8 sp. nov., isolated from arctic soil.</title>
        <authorList>
            <person name="Chaudhary D.K."/>
        </authorList>
    </citation>
    <scope>NUCLEOTIDE SEQUENCE [LARGE SCALE GENOMIC DNA]</scope>
    <source>
        <strain evidence="2 3">AR-3-8</strain>
    </source>
</reference>
<dbReference type="AlphaFoldDB" id="A0A4U6D0T4"/>
<gene>
    <name evidence="2" type="ORF">FDK13_17230</name>
</gene>
<feature type="domain" description="Arm DNA-binding" evidence="1">
    <location>
        <begin position="23"/>
        <end position="98"/>
    </location>
</feature>
<protein>
    <recommendedName>
        <fullName evidence="1">Arm DNA-binding domain-containing protein</fullName>
    </recommendedName>
</protein>
<evidence type="ECO:0000259" key="1">
    <source>
        <dbReference type="Pfam" id="PF17293"/>
    </source>
</evidence>
<keyword evidence="3" id="KW-1185">Reference proteome</keyword>
<evidence type="ECO:0000313" key="2">
    <source>
        <dbReference type="EMBL" id="TKT90712.1"/>
    </source>
</evidence>
<dbReference type="EMBL" id="SZVO01000008">
    <property type="protein sequence ID" value="TKT90712.1"/>
    <property type="molecule type" value="Genomic_DNA"/>
</dbReference>
<sequence length="150" mass="17448">MKMTEKTLGLLFYLKPAKSDRGEERFICLRITIDGRSNEISTKRKWAINHWNSGSGFAEGSEEDAKTLNVFLDTFTQNVHQARRKRMDAGKDVSSETVQKVLLGRDEKKRVVLDIFQFHDDKMEKLVGKEFAAGTFQRFKTRSYEVIYFI</sequence>